<evidence type="ECO:0000259" key="4">
    <source>
        <dbReference type="PROSITE" id="PS51387"/>
    </source>
</evidence>
<keyword evidence="3" id="KW-0560">Oxidoreductase</keyword>
<proteinExistence type="predicted"/>
<dbReference type="InterPro" id="IPR016167">
    <property type="entry name" value="FAD-bd_PCMH_sub1"/>
</dbReference>
<dbReference type="Pfam" id="PF00941">
    <property type="entry name" value="FAD_binding_5"/>
    <property type="match status" value="1"/>
</dbReference>
<keyword evidence="2" id="KW-0274">FAD</keyword>
<dbReference type="InterPro" id="IPR036318">
    <property type="entry name" value="FAD-bd_PCMH-like_sf"/>
</dbReference>
<accession>A0ABX2T6H5</accession>
<keyword evidence="1" id="KW-0285">Flavoprotein</keyword>
<gene>
    <name evidence="5" type="ORF">HND93_08725</name>
</gene>
<dbReference type="RefSeq" id="WP_180281558.1">
    <property type="nucleotide sequence ID" value="NZ_JABFDB010000004.1"/>
</dbReference>
<evidence type="ECO:0000313" key="6">
    <source>
        <dbReference type="Proteomes" id="UP000584642"/>
    </source>
</evidence>
<dbReference type="Proteomes" id="UP000584642">
    <property type="component" value="Unassembled WGS sequence"/>
</dbReference>
<dbReference type="Gene3D" id="3.30.43.10">
    <property type="entry name" value="Uridine Diphospho-n-acetylenolpyruvylglucosamine Reductase, domain 2"/>
    <property type="match status" value="1"/>
</dbReference>
<dbReference type="PANTHER" id="PTHR42659:SF2">
    <property type="entry name" value="XANTHINE DEHYDROGENASE SUBUNIT C-RELATED"/>
    <property type="match status" value="1"/>
</dbReference>
<dbReference type="SUPFAM" id="SSF56176">
    <property type="entry name" value="FAD-binding/transporter-associated domain-like"/>
    <property type="match status" value="1"/>
</dbReference>
<protein>
    <submittedName>
        <fullName evidence="5">Carbon monoxide dehydrogenase</fullName>
    </submittedName>
</protein>
<sequence>MKAALFDYERPDGLDGALALLSRDDLSVRPVAGSQSLGPMLNLRLVQPDLLVDVSRLPELTGIRRDGDHLVIGASVTHARLEDGDYPDVTGGALARVAAGIAYRPVRNRGTIGGSLAHADPAADWVSALTAMGASVVLAGPAGRRTVPMDGFILGVFETALQPGEVIAEVRVPAFSPAARWGYYKVCRKTGEFSHATGAVLLDPPRGVARAVIGAVSGPPLVIDDPAVFTDPARRDAVAADRLATSSIAGDPAAIRTHMVALARAIAQVNP</sequence>
<dbReference type="PROSITE" id="PS51387">
    <property type="entry name" value="FAD_PCMH"/>
    <property type="match status" value="1"/>
</dbReference>
<reference evidence="5 6" key="1">
    <citation type="submission" date="2020-05" db="EMBL/GenBank/DDBJ databases">
        <title>Azospirillum oleiclasticum sp. nov, a nitrogen-fixing and heavy crude oil-emulsifying bacterium isolated from the crude oil of Yumen Oilfield.</title>
        <authorList>
            <person name="Wu D."/>
            <person name="Cai M."/>
            <person name="Zhang X."/>
        </authorList>
    </citation>
    <scope>NUCLEOTIDE SEQUENCE [LARGE SCALE GENOMIC DNA]</scope>
    <source>
        <strain evidence="5 6">ROY-1-1-2</strain>
    </source>
</reference>
<name>A0ABX2T6H5_9PROT</name>
<organism evidence="5 6">
    <name type="scientific">Azospirillum oleiclasticum</name>
    <dbReference type="NCBI Taxonomy" id="2735135"/>
    <lineage>
        <taxon>Bacteria</taxon>
        <taxon>Pseudomonadati</taxon>
        <taxon>Pseudomonadota</taxon>
        <taxon>Alphaproteobacteria</taxon>
        <taxon>Rhodospirillales</taxon>
        <taxon>Azospirillaceae</taxon>
        <taxon>Azospirillum</taxon>
    </lineage>
</organism>
<evidence type="ECO:0000256" key="2">
    <source>
        <dbReference type="ARBA" id="ARBA00022827"/>
    </source>
</evidence>
<evidence type="ECO:0000313" key="5">
    <source>
        <dbReference type="EMBL" id="NYZ19794.1"/>
    </source>
</evidence>
<dbReference type="Gene3D" id="3.30.465.10">
    <property type="match status" value="1"/>
</dbReference>
<comment type="caution">
    <text evidence="5">The sequence shown here is derived from an EMBL/GenBank/DDBJ whole genome shotgun (WGS) entry which is preliminary data.</text>
</comment>
<dbReference type="InterPro" id="IPR016166">
    <property type="entry name" value="FAD-bd_PCMH"/>
</dbReference>
<dbReference type="InterPro" id="IPR002346">
    <property type="entry name" value="Mopterin_DH_FAD-bd"/>
</dbReference>
<feature type="domain" description="FAD-binding PCMH-type" evidence="4">
    <location>
        <begin position="1"/>
        <end position="177"/>
    </location>
</feature>
<dbReference type="InterPro" id="IPR051312">
    <property type="entry name" value="Diverse_Substr_Oxidored"/>
</dbReference>
<dbReference type="EMBL" id="JABFDB010000004">
    <property type="protein sequence ID" value="NYZ19794.1"/>
    <property type="molecule type" value="Genomic_DNA"/>
</dbReference>
<dbReference type="InterPro" id="IPR016169">
    <property type="entry name" value="FAD-bd_PCMH_sub2"/>
</dbReference>
<dbReference type="PANTHER" id="PTHR42659">
    <property type="entry name" value="XANTHINE DEHYDROGENASE SUBUNIT C-RELATED"/>
    <property type="match status" value="1"/>
</dbReference>
<evidence type="ECO:0000256" key="1">
    <source>
        <dbReference type="ARBA" id="ARBA00022630"/>
    </source>
</evidence>
<evidence type="ECO:0000256" key="3">
    <source>
        <dbReference type="ARBA" id="ARBA00023002"/>
    </source>
</evidence>
<keyword evidence="6" id="KW-1185">Reference proteome</keyword>